<evidence type="ECO:0000256" key="3">
    <source>
        <dbReference type="ARBA" id="ARBA00012918"/>
    </source>
</evidence>
<evidence type="ECO:0000313" key="10">
    <source>
        <dbReference type="EMBL" id="KAA0023415.1"/>
    </source>
</evidence>
<evidence type="ECO:0000259" key="8">
    <source>
        <dbReference type="PROSITE" id="PS50042"/>
    </source>
</evidence>
<evidence type="ECO:0000256" key="1">
    <source>
        <dbReference type="ARBA" id="ARBA00011076"/>
    </source>
</evidence>
<gene>
    <name evidence="7 10" type="primary">glsA</name>
    <name evidence="10" type="ORF">FOY51_08375</name>
</gene>
<dbReference type="Gene3D" id="3.30.750.24">
    <property type="entry name" value="STAS domain"/>
    <property type="match status" value="1"/>
</dbReference>
<dbReference type="Pfam" id="PF01740">
    <property type="entry name" value="STAS"/>
    <property type="match status" value="1"/>
</dbReference>
<dbReference type="RefSeq" id="WP_149429760.1">
    <property type="nucleotide sequence ID" value="NZ_VLNY01000003.1"/>
</dbReference>
<feature type="binding site" evidence="7">
    <location>
        <position position="259"/>
    </location>
    <ligand>
        <name>substrate</name>
    </ligand>
</feature>
<dbReference type="Gene3D" id="3.40.710.10">
    <property type="entry name" value="DD-peptidase/beta-lactamase superfamily"/>
    <property type="match status" value="1"/>
</dbReference>
<feature type="binding site" evidence="7">
    <location>
        <position position="241"/>
    </location>
    <ligand>
        <name>substrate</name>
    </ligand>
</feature>
<dbReference type="Gene3D" id="2.60.120.10">
    <property type="entry name" value="Jelly Rolls"/>
    <property type="match status" value="1"/>
</dbReference>
<proteinExistence type="inferred from homology"/>
<accession>A0A5A7SFZ2</accession>
<comment type="catalytic activity">
    <reaction evidence="5 7">
        <text>L-glutamine + H2O = L-glutamate + NH4(+)</text>
        <dbReference type="Rhea" id="RHEA:15889"/>
        <dbReference type="ChEBI" id="CHEBI:15377"/>
        <dbReference type="ChEBI" id="CHEBI:28938"/>
        <dbReference type="ChEBI" id="CHEBI:29985"/>
        <dbReference type="ChEBI" id="CHEBI:58359"/>
        <dbReference type="EC" id="3.5.1.2"/>
    </reaction>
</comment>
<dbReference type="Pfam" id="PF04960">
    <property type="entry name" value="Glutaminase"/>
    <property type="match status" value="1"/>
</dbReference>
<dbReference type="NCBIfam" id="TIGR03814">
    <property type="entry name" value="Gln_ase"/>
    <property type="match status" value="1"/>
</dbReference>
<reference evidence="10 11" key="1">
    <citation type="submission" date="2019-07" db="EMBL/GenBank/DDBJ databases">
        <title>Rhodococcus cavernicolus sp. nov., isolated from a cave.</title>
        <authorList>
            <person name="Lee S.D."/>
        </authorList>
    </citation>
    <scope>NUCLEOTIDE SEQUENCE [LARGE SCALE GENOMIC DNA]</scope>
    <source>
        <strain evidence="10 11">C1-24</strain>
    </source>
</reference>
<comment type="subunit">
    <text evidence="2 7">Homotetramer.</text>
</comment>
<feature type="binding site" evidence="7">
    <location>
        <position position="189"/>
    </location>
    <ligand>
        <name>substrate</name>
    </ligand>
</feature>
<dbReference type="SMART" id="SM00100">
    <property type="entry name" value="cNMP"/>
    <property type="match status" value="1"/>
</dbReference>
<dbReference type="InterPro" id="IPR036513">
    <property type="entry name" value="STAS_dom_sf"/>
</dbReference>
<dbReference type="GO" id="GO:0004359">
    <property type="term" value="F:glutaminase activity"/>
    <property type="evidence" value="ECO:0007669"/>
    <property type="project" value="UniProtKB-UniRule"/>
</dbReference>
<evidence type="ECO:0000256" key="4">
    <source>
        <dbReference type="ARBA" id="ARBA00022801"/>
    </source>
</evidence>
<dbReference type="EMBL" id="VLNY01000003">
    <property type="protein sequence ID" value="KAA0023415.1"/>
    <property type="molecule type" value="Genomic_DNA"/>
</dbReference>
<sequence length="605" mass="65482">MPNVVDGFIAAVYDECLRNRDGALADYIPELDAVEPDSFGICIATSDGYVYEVGDTDVPFTIQSISKPFTYGLALGDRGLAGVAEKIDVEPSGEPFNEISLDPVTERPRNPMINAGAITSASLITGASASDRFERIRATYSRYAGRELAINDSVYRSEARTGHRNRAIGHMLRSFDIITDDPDQAVDTYFQQCSIDVTCRDLSMMAATMANNGVNPTTHERALSTELVERVLSVMTTCGMYDAAGTWVADVGLPAKSGVGGGVLAVLPGQIGIAVYSPRLDEHGNSVRGVQACRMLSRELELHFLHVPRPAKSSIRARYTVADAPSRTRRTDAERATLQRNGSQGRIFELHGDLLFAGAETAVREISLLRDKVDALIIDVRRVDDVGLVARRMLDDLRHDLLTRGCQVVLVDPEGLLGGAGVGSDAAKGRTFADLESATEWVEEILLDRHCGGRRQPTSVPIGDHPMLARLTPKQLSNFLPELAERTYVRDEVLMRHGDTPDGLFLITSGRVSTTVTAPDEVTHRITTLAAGMSFGEMPMLLGTDSLVDVRADSRVTVYVLPAAAFAALTTAYPDVKLALLEQLAAGAYQQMSAAIQTLSQRISS</sequence>
<feature type="domain" description="STAS" evidence="9">
    <location>
        <begin position="347"/>
        <end position="411"/>
    </location>
</feature>
<comment type="caution">
    <text evidence="10">The sequence shown here is derived from an EMBL/GenBank/DDBJ whole genome shotgun (WGS) entry which is preliminary data.</text>
</comment>
<dbReference type="SUPFAM" id="SSF51206">
    <property type="entry name" value="cAMP-binding domain-like"/>
    <property type="match status" value="1"/>
</dbReference>
<dbReference type="PANTHER" id="PTHR12544:SF29">
    <property type="entry name" value="GLUTAMINASE"/>
    <property type="match status" value="1"/>
</dbReference>
<organism evidence="10 11">
    <name type="scientific">Antrihabitans cavernicola</name>
    <dbReference type="NCBI Taxonomy" id="2495913"/>
    <lineage>
        <taxon>Bacteria</taxon>
        <taxon>Bacillati</taxon>
        <taxon>Actinomycetota</taxon>
        <taxon>Actinomycetes</taxon>
        <taxon>Mycobacteriales</taxon>
        <taxon>Nocardiaceae</taxon>
        <taxon>Antrihabitans</taxon>
    </lineage>
</organism>
<evidence type="ECO:0000256" key="7">
    <source>
        <dbReference type="HAMAP-Rule" id="MF_00313"/>
    </source>
</evidence>
<dbReference type="InterPro" id="IPR015868">
    <property type="entry name" value="Glutaminase"/>
</dbReference>
<dbReference type="PROSITE" id="PS50801">
    <property type="entry name" value="STAS"/>
    <property type="match status" value="1"/>
</dbReference>
<feature type="binding site" evidence="7">
    <location>
        <position position="64"/>
    </location>
    <ligand>
        <name>substrate</name>
    </ligand>
</feature>
<keyword evidence="7" id="KW-0007">Acetylation</keyword>
<dbReference type="Pfam" id="PF00027">
    <property type="entry name" value="cNMP_binding"/>
    <property type="match status" value="1"/>
</dbReference>
<keyword evidence="11" id="KW-1185">Reference proteome</keyword>
<dbReference type="OrthoDB" id="9788822at2"/>
<keyword evidence="4 7" id="KW-0378">Hydrolase</keyword>
<comment type="similarity">
    <text evidence="1 7">Belongs to the glutaminase family.</text>
</comment>
<dbReference type="Proteomes" id="UP000322244">
    <property type="component" value="Unassembled WGS sequence"/>
</dbReference>
<dbReference type="PROSITE" id="PS50042">
    <property type="entry name" value="CNMP_BINDING_3"/>
    <property type="match status" value="1"/>
</dbReference>
<dbReference type="PANTHER" id="PTHR12544">
    <property type="entry name" value="GLUTAMINASE"/>
    <property type="match status" value="1"/>
</dbReference>
<dbReference type="SUPFAM" id="SSF56601">
    <property type="entry name" value="beta-lactamase/transpeptidase-like"/>
    <property type="match status" value="1"/>
</dbReference>
<feature type="binding site" evidence="7">
    <location>
        <position position="114"/>
    </location>
    <ligand>
        <name>substrate</name>
    </ligand>
</feature>
<dbReference type="AlphaFoldDB" id="A0A5A7SFZ2"/>
<dbReference type="EC" id="3.5.1.2" evidence="3 7"/>
<dbReference type="InterPro" id="IPR012338">
    <property type="entry name" value="Beta-lactam/transpept-like"/>
</dbReference>
<feature type="domain" description="Cyclic nucleotide-binding" evidence="8">
    <location>
        <begin position="467"/>
        <end position="587"/>
    </location>
</feature>
<evidence type="ECO:0000256" key="6">
    <source>
        <dbReference type="ARBA" id="ARBA00070405"/>
    </source>
</evidence>
<evidence type="ECO:0000256" key="5">
    <source>
        <dbReference type="ARBA" id="ARBA00049534"/>
    </source>
</evidence>
<dbReference type="InterPro" id="IPR002645">
    <property type="entry name" value="STAS_dom"/>
</dbReference>
<dbReference type="SUPFAM" id="SSF52091">
    <property type="entry name" value="SpoIIaa-like"/>
    <property type="match status" value="1"/>
</dbReference>
<dbReference type="InterPro" id="IPR014710">
    <property type="entry name" value="RmlC-like_jellyroll"/>
</dbReference>
<feature type="binding site" evidence="7">
    <location>
        <position position="158"/>
    </location>
    <ligand>
        <name>substrate</name>
    </ligand>
</feature>
<protein>
    <recommendedName>
        <fullName evidence="6 7">Glutaminase</fullName>
        <ecNumber evidence="3 7">3.5.1.2</ecNumber>
    </recommendedName>
</protein>
<dbReference type="GO" id="GO:0006537">
    <property type="term" value="P:glutamate biosynthetic process"/>
    <property type="evidence" value="ECO:0007669"/>
    <property type="project" value="TreeGrafter"/>
</dbReference>
<dbReference type="HAMAP" id="MF_00313">
    <property type="entry name" value="Glutaminase"/>
    <property type="match status" value="1"/>
</dbReference>
<dbReference type="FunFam" id="3.40.710.10:FF:000005">
    <property type="entry name" value="Glutaminase"/>
    <property type="match status" value="1"/>
</dbReference>
<dbReference type="InterPro" id="IPR000595">
    <property type="entry name" value="cNMP-bd_dom"/>
</dbReference>
<evidence type="ECO:0000313" key="11">
    <source>
        <dbReference type="Proteomes" id="UP000322244"/>
    </source>
</evidence>
<name>A0A5A7SFZ2_9NOCA</name>
<feature type="binding site" evidence="7">
    <location>
        <position position="165"/>
    </location>
    <ligand>
        <name>substrate</name>
    </ligand>
</feature>
<evidence type="ECO:0000256" key="2">
    <source>
        <dbReference type="ARBA" id="ARBA00011881"/>
    </source>
</evidence>
<dbReference type="CDD" id="cd00038">
    <property type="entry name" value="CAP_ED"/>
    <property type="match status" value="1"/>
</dbReference>
<dbReference type="GO" id="GO:0006543">
    <property type="term" value="P:L-glutamine catabolic process"/>
    <property type="evidence" value="ECO:0007669"/>
    <property type="project" value="TreeGrafter"/>
</dbReference>
<dbReference type="InterPro" id="IPR018490">
    <property type="entry name" value="cNMP-bd_dom_sf"/>
</dbReference>
<evidence type="ECO:0000259" key="9">
    <source>
        <dbReference type="PROSITE" id="PS50801"/>
    </source>
</evidence>